<evidence type="ECO:0000313" key="5">
    <source>
        <dbReference type="EMBL" id="SEJ64669.1"/>
    </source>
</evidence>
<name>A0A1H7AGG0_9BACT</name>
<dbReference type="Gene3D" id="2.130.10.10">
    <property type="entry name" value="YVTN repeat-like/Quinoprotein amine dehydrogenase"/>
    <property type="match status" value="1"/>
</dbReference>
<dbReference type="InterPro" id="IPR016032">
    <property type="entry name" value="Sig_transdc_resp-reg_C-effctor"/>
</dbReference>
<keyword evidence="2" id="KW-1133">Transmembrane helix</keyword>
<sequence>MICPLEKGDGSIAPFYYNTKKHKHKLNGVLLLLFVFFSSVSAQETPPLVNFQNTIYKAHNQNWAIGQSKDHIIYTANSDGLLEYDGAVWKLFPFPNRQIVRAVLCDTMPNGGSRIYVGGYSEFGYWQKTTKGQLIYHSLSKAANFKSLQTEEIWHILKDGKDIYFQSFARIYRYDGQKITELKTRDNFMFMRNVRGRLYVQFLNKGLYELIGNKFVMLKGSGFLASAVVSSILPFPGNKVLVTTTKQGIFIWDNEKFTEWKIPLAEELKQNIINKAVVLSTDSSYAFGSISKGLYVVDNSGSLRFHFKKENGLQNNTILSLFEDSNDHLWLGLDQGIDLIKLASPVISYQTNDNPLGSTYAAAIWKGNLYVGSNNGVFVKKWMSSEPFRPIRGLEGQTWTLKVINDQLLCGHNDATFRIEKNGIKRISPVNGGWQFLPVVTKSDTVLLQGSYTGLHIYKKDKAGQWTYQFPVKGIPPIPAKQIVQTNEGSFWIAHAYRGLYHIELNAKLDSAISWKEYKAPIDIPSEFSIEITPWRGKVLIRSGNNFFQPDSENNLQPYKNLGVKEDDEFKIRSGIDQDWFKIYLNRINFYSNTEPKTLQLSLVRNSETIIPLSNQYYFFCLDNGYALYDRKLSDTHTSAVLTPTIRKVYNLRNLTEVFETKAETTLPVDVRSIRIAYALPIFGQDVQFKYRLKGLSDQWSEWTDKSYVEYTNLSHDQYSFELRSSLNDEVTTYKFSVAPYWYETVWARLLFVILAAAFLTGIIIFQEKRLVKHRQKLLEEQEEKLRQQKLINERRIIEIRNENLQSEIKNKSQQLSNVAINVVRKNEILQEIRDELQQVKQELGQQLPNIHYQKLLNSIERNVAGKDDWVLFEENFNEVHDEFFKKLKNICPSISPSELRLAACLRMNLSSKEMAPVLGISVRGIEIKRYRLRKKLELENDSNLTEYMMDV</sequence>
<feature type="domain" description="HTH luxR-type" evidence="4">
    <location>
        <begin position="892"/>
        <end position="949"/>
    </location>
</feature>
<keyword evidence="2" id="KW-0812">Transmembrane</keyword>
<feature type="transmembrane region" description="Helical" evidence="2">
    <location>
        <begin position="746"/>
        <end position="766"/>
    </location>
</feature>
<evidence type="ECO:0000313" key="6">
    <source>
        <dbReference type="Proteomes" id="UP000199532"/>
    </source>
</evidence>
<reference evidence="5 6" key="1">
    <citation type="submission" date="2016-10" db="EMBL/GenBank/DDBJ databases">
        <authorList>
            <person name="de Groot N.N."/>
        </authorList>
    </citation>
    <scope>NUCLEOTIDE SEQUENCE [LARGE SCALE GENOMIC DNA]</scope>
    <source>
        <strain evidence="5 6">DSM 19938</strain>
    </source>
</reference>
<dbReference type="STRING" id="408657.SAMN04487995_5717"/>
<evidence type="ECO:0000256" key="3">
    <source>
        <dbReference type="SAM" id="SignalP"/>
    </source>
</evidence>
<evidence type="ECO:0000256" key="2">
    <source>
        <dbReference type="SAM" id="Phobius"/>
    </source>
</evidence>
<dbReference type="SUPFAM" id="SSF63829">
    <property type="entry name" value="Calcium-dependent phosphotriesterase"/>
    <property type="match status" value="1"/>
</dbReference>
<dbReference type="GO" id="GO:0006355">
    <property type="term" value="P:regulation of DNA-templated transcription"/>
    <property type="evidence" value="ECO:0007669"/>
    <property type="project" value="InterPro"/>
</dbReference>
<organism evidence="5 6">
    <name type="scientific">Dyadobacter koreensis</name>
    <dbReference type="NCBI Taxonomy" id="408657"/>
    <lineage>
        <taxon>Bacteria</taxon>
        <taxon>Pseudomonadati</taxon>
        <taxon>Bacteroidota</taxon>
        <taxon>Cytophagia</taxon>
        <taxon>Cytophagales</taxon>
        <taxon>Spirosomataceae</taxon>
        <taxon>Dyadobacter</taxon>
    </lineage>
</organism>
<evidence type="ECO:0000256" key="1">
    <source>
        <dbReference type="SAM" id="Coils"/>
    </source>
</evidence>
<feature type="signal peptide" evidence="3">
    <location>
        <begin position="1"/>
        <end position="42"/>
    </location>
</feature>
<feature type="coiled-coil region" evidence="1">
    <location>
        <begin position="769"/>
        <end position="847"/>
    </location>
</feature>
<gene>
    <name evidence="5" type="ORF">SAMN04487995_5717</name>
</gene>
<dbReference type="OrthoDB" id="9806995at2"/>
<dbReference type="InterPro" id="IPR036388">
    <property type="entry name" value="WH-like_DNA-bd_sf"/>
</dbReference>
<keyword evidence="6" id="KW-1185">Reference proteome</keyword>
<keyword evidence="3" id="KW-0732">Signal</keyword>
<dbReference type="InterPro" id="IPR011110">
    <property type="entry name" value="Reg_prop"/>
</dbReference>
<evidence type="ECO:0000259" key="4">
    <source>
        <dbReference type="SMART" id="SM00421"/>
    </source>
</evidence>
<dbReference type="Gene3D" id="2.60.40.10">
    <property type="entry name" value="Immunoglobulins"/>
    <property type="match status" value="1"/>
</dbReference>
<proteinExistence type="predicted"/>
<keyword evidence="2" id="KW-0472">Membrane</keyword>
<dbReference type="InterPro" id="IPR013783">
    <property type="entry name" value="Ig-like_fold"/>
</dbReference>
<dbReference type="Proteomes" id="UP000199532">
    <property type="component" value="Unassembled WGS sequence"/>
</dbReference>
<feature type="chain" id="PRO_5011622520" evidence="3">
    <location>
        <begin position="43"/>
        <end position="952"/>
    </location>
</feature>
<dbReference type="RefSeq" id="WP_090341372.1">
    <property type="nucleotide sequence ID" value="NZ_FNXY01000010.1"/>
</dbReference>
<dbReference type="InterPro" id="IPR000792">
    <property type="entry name" value="Tscrpt_reg_LuxR_C"/>
</dbReference>
<dbReference type="AlphaFoldDB" id="A0A1H7AGG0"/>
<dbReference type="SMART" id="SM00421">
    <property type="entry name" value="HTH_LUXR"/>
    <property type="match status" value="1"/>
</dbReference>
<dbReference type="EMBL" id="FNXY01000010">
    <property type="protein sequence ID" value="SEJ64669.1"/>
    <property type="molecule type" value="Genomic_DNA"/>
</dbReference>
<dbReference type="Pfam" id="PF07495">
    <property type="entry name" value="Y_Y_Y"/>
    <property type="match status" value="1"/>
</dbReference>
<accession>A0A1H7AGG0</accession>
<dbReference type="GO" id="GO:0003677">
    <property type="term" value="F:DNA binding"/>
    <property type="evidence" value="ECO:0007669"/>
    <property type="project" value="InterPro"/>
</dbReference>
<dbReference type="InterPro" id="IPR015943">
    <property type="entry name" value="WD40/YVTN_repeat-like_dom_sf"/>
</dbReference>
<dbReference type="Gene3D" id="1.10.10.10">
    <property type="entry name" value="Winged helix-like DNA-binding domain superfamily/Winged helix DNA-binding domain"/>
    <property type="match status" value="1"/>
</dbReference>
<keyword evidence="1" id="KW-0175">Coiled coil</keyword>
<dbReference type="InterPro" id="IPR011123">
    <property type="entry name" value="Y_Y_Y"/>
</dbReference>
<protein>
    <submittedName>
        <fullName evidence="5">Ligand-binding sensor domain-containing protein</fullName>
    </submittedName>
</protein>
<dbReference type="Pfam" id="PF07494">
    <property type="entry name" value="Reg_prop"/>
    <property type="match status" value="1"/>
</dbReference>
<dbReference type="SUPFAM" id="SSF46894">
    <property type="entry name" value="C-terminal effector domain of the bipartite response regulators"/>
    <property type="match status" value="1"/>
</dbReference>